<feature type="compositionally biased region" description="Basic residues" evidence="1">
    <location>
        <begin position="31"/>
        <end position="55"/>
    </location>
</feature>
<name>A0ABW8V390_9PROT</name>
<dbReference type="RefSeq" id="WP_407823763.1">
    <property type="nucleotide sequence ID" value="NZ_JBJLSN010000007.1"/>
</dbReference>
<organism evidence="2 3">
    <name type="scientific">Azospirillum argentinense</name>
    <dbReference type="NCBI Taxonomy" id="2970906"/>
    <lineage>
        <taxon>Bacteria</taxon>
        <taxon>Pseudomonadati</taxon>
        <taxon>Pseudomonadota</taxon>
        <taxon>Alphaproteobacteria</taxon>
        <taxon>Rhodospirillales</taxon>
        <taxon>Azospirillaceae</taxon>
        <taxon>Azospirillum</taxon>
    </lineage>
</organism>
<protein>
    <submittedName>
        <fullName evidence="2">Uncharacterized protein</fullName>
    </submittedName>
</protein>
<proteinExistence type="predicted"/>
<accession>A0ABW8V390</accession>
<evidence type="ECO:0000313" key="2">
    <source>
        <dbReference type="EMBL" id="MFL7900987.1"/>
    </source>
</evidence>
<dbReference type="EMBL" id="JBJLSN010000007">
    <property type="protein sequence ID" value="MFL7900987.1"/>
    <property type="molecule type" value="Genomic_DNA"/>
</dbReference>
<feature type="region of interest" description="Disordered" evidence="1">
    <location>
        <begin position="1"/>
        <end position="55"/>
    </location>
</feature>
<evidence type="ECO:0000313" key="3">
    <source>
        <dbReference type="Proteomes" id="UP001628281"/>
    </source>
</evidence>
<sequence>MHQKKNATVVVETRFHRSDKELGGEADGRERRRPQRAQRGKKKFTKKRFIMTKNE</sequence>
<evidence type="ECO:0000256" key="1">
    <source>
        <dbReference type="SAM" id="MobiDB-lite"/>
    </source>
</evidence>
<keyword evidence="3" id="KW-1185">Reference proteome</keyword>
<dbReference type="Proteomes" id="UP001628281">
    <property type="component" value="Unassembled WGS sequence"/>
</dbReference>
<gene>
    <name evidence="2" type="ORF">ACJ41P_07620</name>
</gene>
<feature type="compositionally biased region" description="Basic and acidic residues" evidence="1">
    <location>
        <begin position="13"/>
        <end position="30"/>
    </location>
</feature>
<comment type="caution">
    <text evidence="2">The sequence shown here is derived from an EMBL/GenBank/DDBJ whole genome shotgun (WGS) entry which is preliminary data.</text>
</comment>
<reference evidence="2 3" key="1">
    <citation type="submission" date="2024-11" db="EMBL/GenBank/DDBJ databases">
        <title>Draft genome sequences of two bacteria associated to sugarcane roots in Colombia.</title>
        <authorList>
            <person name="Pardo-Diaz S."/>
            <person name="Masmela-Mendoza J."/>
            <person name="Delgadillo-Duran P."/>
            <person name="Bautista E.J."/>
            <person name="Rojas-Tapias D.F."/>
        </authorList>
    </citation>
    <scope>NUCLEOTIDE SEQUENCE [LARGE SCALE GENOMIC DNA]</scope>
    <source>
        <strain evidence="2 3">Ap18</strain>
    </source>
</reference>